<proteinExistence type="predicted"/>
<evidence type="ECO:0000313" key="1">
    <source>
        <dbReference type="EMBL" id="PJG36041.1"/>
    </source>
</evidence>
<sequence length="69" mass="7748">MQIIFGEKCVLLLRLFFAAVLMLWCAQTAAYIGQCHTTQGNPYIGVNFGVKTLDEEENTAGVVKDKFYQ</sequence>
<dbReference type="AlphaFoldDB" id="A0AAP8GEU7"/>
<protein>
    <submittedName>
        <fullName evidence="1">Fimbrial protein</fullName>
    </submittedName>
</protein>
<accession>A0AAP8GEU7</accession>
<comment type="caution">
    <text evidence="1">The sequence shown here is derived from an EMBL/GenBank/DDBJ whole genome shotgun (WGS) entry which is preliminary data.</text>
</comment>
<name>A0AAP8GEU7_9ENTR</name>
<dbReference type="EMBL" id="NMVR01000674">
    <property type="protein sequence ID" value="PJG36041.1"/>
    <property type="molecule type" value="Genomic_DNA"/>
</dbReference>
<gene>
    <name evidence="1" type="ORF">CGZ54_30705</name>
</gene>
<evidence type="ECO:0000313" key="2">
    <source>
        <dbReference type="Proteomes" id="UP000231328"/>
    </source>
</evidence>
<feature type="non-terminal residue" evidence="1">
    <location>
        <position position="69"/>
    </location>
</feature>
<organism evidence="1 2">
    <name type="scientific">Enterobacter hormaechei</name>
    <dbReference type="NCBI Taxonomy" id="158836"/>
    <lineage>
        <taxon>Bacteria</taxon>
        <taxon>Pseudomonadati</taxon>
        <taxon>Pseudomonadota</taxon>
        <taxon>Gammaproteobacteria</taxon>
        <taxon>Enterobacterales</taxon>
        <taxon>Enterobacteriaceae</taxon>
        <taxon>Enterobacter</taxon>
        <taxon>Enterobacter cloacae complex</taxon>
    </lineage>
</organism>
<dbReference type="Proteomes" id="UP000231328">
    <property type="component" value="Unassembled WGS sequence"/>
</dbReference>
<reference evidence="1 2" key="1">
    <citation type="submission" date="2017-07" db="EMBL/GenBank/DDBJ databases">
        <title>Draft genome sequence of Enterobacter cloacae ST128, a clinical strain coproducing KPC-2 and NDM-1 carbapenemases.</title>
        <authorList>
            <person name="Li X."/>
        </authorList>
    </citation>
    <scope>NUCLEOTIDE SEQUENCE [LARGE SCALE GENOMIC DNA]</scope>
    <source>
        <strain evidence="1 2">HBY</strain>
    </source>
</reference>